<feature type="region of interest" description="Disordered" evidence="1">
    <location>
        <begin position="46"/>
        <end position="73"/>
    </location>
</feature>
<dbReference type="PANTHER" id="PTHR48302:SF2">
    <property type="entry name" value="DUF1985 DOMAIN-CONTAINING PROTEIN"/>
    <property type="match status" value="1"/>
</dbReference>
<feature type="compositionally biased region" description="Basic and acidic residues" evidence="1">
    <location>
        <begin position="46"/>
        <end position="59"/>
    </location>
</feature>
<gene>
    <name evidence="2" type="ORF">H5410_022390</name>
</gene>
<feature type="compositionally biased region" description="Polar residues" evidence="1">
    <location>
        <begin position="213"/>
        <end position="232"/>
    </location>
</feature>
<evidence type="ECO:0008006" key="4">
    <source>
        <dbReference type="Google" id="ProtNLM"/>
    </source>
</evidence>
<dbReference type="PANTHER" id="PTHR48302">
    <property type="entry name" value="ULP1 PROTEASE FAMILY, C-TERMINAL CATALYTIC DOMAIN CONTAINING PROTEIN"/>
    <property type="match status" value="1"/>
</dbReference>
<protein>
    <recommendedName>
        <fullName evidence="4">Ulp1 protease family, C-terminal catalytic domain containing protein</fullName>
    </recommendedName>
</protein>
<feature type="region of interest" description="Disordered" evidence="1">
    <location>
        <begin position="182"/>
        <end position="245"/>
    </location>
</feature>
<dbReference type="Proteomes" id="UP000824120">
    <property type="component" value="Chromosome 4"/>
</dbReference>
<name>A0A9J5ZFA6_SOLCO</name>
<dbReference type="OrthoDB" id="1096134at2759"/>
<proteinExistence type="predicted"/>
<dbReference type="AlphaFoldDB" id="A0A9J5ZFA6"/>
<sequence>MDYGPSFSIGVSQINSSNANRTYDSDGEKWVENRSNLLHDTLAMKDQSDDKSETKFEKTSKKRGRKAAPVISRPPLPKGMKCVIKKIPTHALIFGATYNIDFLKEIKASIGDDGIELFKNTTFGPYLNFPKCNFRDKSLKIVVKEANVIPIICNWSVVAVKPKFGIYVKRFLRDEVATLDLPDIQDAPPPGPSTTTVNPKEVQSKDVSGFEDFSTSPPEQLVRSSSRVSGTLSPPPPKRRKKINTPKIKVDKKFKYLEDLIKENHSQLMKSMHREDKYLPKVVMFSISLMKDVVDKSMSCMVEVFDQKGNVEPQTSTFQFDQQPTSPIQKDFPIMTKILVYMLLRSNISYIFVKKKIVLKLKTQIDDTLKNQQEMKDVSELQSSNENIHDIVEASEYKKFMIRQQCLIHQISIEGTINEDASDTVQQNISQSVPDPVTLDTSDSTTSTVISSGTQEAIDTLIFDLEKLPIPTKPVSAGKEELEDEIRSYFPFEGCGITYQAPSNLIDEYIQWVTRGLLKSHFNKKSTEDKYRAKASSFEFEMMDFVVVFSIDKN</sequence>
<keyword evidence="3" id="KW-1185">Reference proteome</keyword>
<dbReference type="EMBL" id="JACXVP010000004">
    <property type="protein sequence ID" value="KAG5611109.1"/>
    <property type="molecule type" value="Genomic_DNA"/>
</dbReference>
<comment type="caution">
    <text evidence="2">The sequence shown here is derived from an EMBL/GenBank/DDBJ whole genome shotgun (WGS) entry which is preliminary data.</text>
</comment>
<evidence type="ECO:0000256" key="1">
    <source>
        <dbReference type="SAM" id="MobiDB-lite"/>
    </source>
</evidence>
<evidence type="ECO:0000313" key="2">
    <source>
        <dbReference type="EMBL" id="KAG5611109.1"/>
    </source>
</evidence>
<evidence type="ECO:0000313" key="3">
    <source>
        <dbReference type="Proteomes" id="UP000824120"/>
    </source>
</evidence>
<accession>A0A9J5ZFA6</accession>
<reference evidence="2 3" key="1">
    <citation type="submission" date="2020-09" db="EMBL/GenBank/DDBJ databases">
        <title>De no assembly of potato wild relative species, Solanum commersonii.</title>
        <authorList>
            <person name="Cho K."/>
        </authorList>
    </citation>
    <scope>NUCLEOTIDE SEQUENCE [LARGE SCALE GENOMIC DNA]</scope>
    <source>
        <strain evidence="2">LZ3.2</strain>
        <tissue evidence="2">Leaf</tissue>
    </source>
</reference>
<organism evidence="2 3">
    <name type="scientific">Solanum commersonii</name>
    <name type="common">Commerson's wild potato</name>
    <name type="synonym">Commerson's nightshade</name>
    <dbReference type="NCBI Taxonomy" id="4109"/>
    <lineage>
        <taxon>Eukaryota</taxon>
        <taxon>Viridiplantae</taxon>
        <taxon>Streptophyta</taxon>
        <taxon>Embryophyta</taxon>
        <taxon>Tracheophyta</taxon>
        <taxon>Spermatophyta</taxon>
        <taxon>Magnoliopsida</taxon>
        <taxon>eudicotyledons</taxon>
        <taxon>Gunneridae</taxon>
        <taxon>Pentapetalae</taxon>
        <taxon>asterids</taxon>
        <taxon>lamiids</taxon>
        <taxon>Solanales</taxon>
        <taxon>Solanaceae</taxon>
        <taxon>Solanoideae</taxon>
        <taxon>Solaneae</taxon>
        <taxon>Solanum</taxon>
    </lineage>
</organism>